<dbReference type="GO" id="GO:0000155">
    <property type="term" value="F:phosphorelay sensor kinase activity"/>
    <property type="evidence" value="ECO:0007669"/>
    <property type="project" value="InterPro"/>
</dbReference>
<dbReference type="CDD" id="cd06225">
    <property type="entry name" value="HAMP"/>
    <property type="match status" value="1"/>
</dbReference>
<dbReference type="Proteomes" id="UP000322530">
    <property type="component" value="Unassembled WGS sequence"/>
</dbReference>
<dbReference type="InterPro" id="IPR004358">
    <property type="entry name" value="Sig_transdc_His_kin-like_C"/>
</dbReference>
<comment type="caution">
    <text evidence="14">The sequence shown here is derived from an EMBL/GenBank/DDBJ whole genome shotgun (WGS) entry which is preliminary data.</text>
</comment>
<evidence type="ECO:0000256" key="4">
    <source>
        <dbReference type="ARBA" id="ARBA00022553"/>
    </source>
</evidence>
<dbReference type="InterPro" id="IPR005467">
    <property type="entry name" value="His_kinase_dom"/>
</dbReference>
<dbReference type="PANTHER" id="PTHR45436">
    <property type="entry name" value="SENSOR HISTIDINE KINASE YKOH"/>
    <property type="match status" value="1"/>
</dbReference>
<dbReference type="CDD" id="cd00082">
    <property type="entry name" value="HisKA"/>
    <property type="match status" value="1"/>
</dbReference>
<dbReference type="SUPFAM" id="SSF47384">
    <property type="entry name" value="Homodimeric domain of signal transducing histidine kinase"/>
    <property type="match status" value="1"/>
</dbReference>
<dbReference type="RefSeq" id="WP_172632183.1">
    <property type="nucleotide sequence ID" value="NZ_BIXY01000051.1"/>
</dbReference>
<dbReference type="Pfam" id="PF02518">
    <property type="entry name" value="HATPase_c"/>
    <property type="match status" value="1"/>
</dbReference>
<dbReference type="Pfam" id="PF00672">
    <property type="entry name" value="HAMP"/>
    <property type="match status" value="1"/>
</dbReference>
<comment type="subcellular location">
    <subcellularLocation>
        <location evidence="2">Membrane</location>
    </subcellularLocation>
</comment>
<evidence type="ECO:0000259" key="12">
    <source>
        <dbReference type="PROSITE" id="PS50109"/>
    </source>
</evidence>
<keyword evidence="7 14" id="KW-0418">Kinase</keyword>
<evidence type="ECO:0000256" key="11">
    <source>
        <dbReference type="SAM" id="Phobius"/>
    </source>
</evidence>
<reference evidence="14 15" key="1">
    <citation type="submission" date="2019-01" db="EMBL/GenBank/DDBJ databases">
        <title>Draft genome sequence of Dictyobacter sp. Uno17.</title>
        <authorList>
            <person name="Wang C.M."/>
            <person name="Zheng Y."/>
            <person name="Sakai Y."/>
            <person name="Abe K."/>
            <person name="Yokota A."/>
            <person name="Yabe S."/>
        </authorList>
    </citation>
    <scope>NUCLEOTIDE SEQUENCE [LARGE SCALE GENOMIC DNA]</scope>
    <source>
        <strain evidence="14 15">Uno17</strain>
    </source>
</reference>
<dbReference type="Gene3D" id="6.10.340.10">
    <property type="match status" value="1"/>
</dbReference>
<keyword evidence="5" id="KW-0808">Transferase</keyword>
<evidence type="ECO:0000256" key="6">
    <source>
        <dbReference type="ARBA" id="ARBA00022692"/>
    </source>
</evidence>
<evidence type="ECO:0000313" key="15">
    <source>
        <dbReference type="Proteomes" id="UP000322530"/>
    </source>
</evidence>
<evidence type="ECO:0000256" key="1">
    <source>
        <dbReference type="ARBA" id="ARBA00000085"/>
    </source>
</evidence>
<keyword evidence="4" id="KW-0597">Phosphoprotein</keyword>
<dbReference type="EMBL" id="BIXY01000051">
    <property type="protein sequence ID" value="GCF09800.1"/>
    <property type="molecule type" value="Genomic_DNA"/>
</dbReference>
<dbReference type="InterPro" id="IPR050428">
    <property type="entry name" value="TCS_sensor_his_kinase"/>
</dbReference>
<dbReference type="Pfam" id="PF00512">
    <property type="entry name" value="HisKA"/>
    <property type="match status" value="1"/>
</dbReference>
<evidence type="ECO:0000256" key="9">
    <source>
        <dbReference type="ARBA" id="ARBA00023012"/>
    </source>
</evidence>
<evidence type="ECO:0000256" key="2">
    <source>
        <dbReference type="ARBA" id="ARBA00004370"/>
    </source>
</evidence>
<evidence type="ECO:0000256" key="5">
    <source>
        <dbReference type="ARBA" id="ARBA00022679"/>
    </source>
</evidence>
<comment type="catalytic activity">
    <reaction evidence="1">
        <text>ATP + protein L-histidine = ADP + protein N-phospho-L-histidine.</text>
        <dbReference type="EC" id="2.7.13.3"/>
    </reaction>
</comment>
<keyword evidence="6 11" id="KW-0812">Transmembrane</keyword>
<evidence type="ECO:0000256" key="8">
    <source>
        <dbReference type="ARBA" id="ARBA00022989"/>
    </source>
</evidence>
<evidence type="ECO:0000256" key="10">
    <source>
        <dbReference type="ARBA" id="ARBA00023136"/>
    </source>
</evidence>
<feature type="transmembrane region" description="Helical" evidence="11">
    <location>
        <begin position="20"/>
        <end position="45"/>
    </location>
</feature>
<dbReference type="Gene3D" id="1.10.287.130">
    <property type="match status" value="1"/>
</dbReference>
<protein>
    <recommendedName>
        <fullName evidence="3">histidine kinase</fullName>
        <ecNumber evidence="3">2.7.13.3</ecNumber>
    </recommendedName>
</protein>
<dbReference type="PROSITE" id="PS50885">
    <property type="entry name" value="HAMP"/>
    <property type="match status" value="1"/>
</dbReference>
<dbReference type="PRINTS" id="PR00344">
    <property type="entry name" value="BCTRLSENSOR"/>
</dbReference>
<dbReference type="EC" id="2.7.13.3" evidence="3"/>
<dbReference type="CDD" id="cd00075">
    <property type="entry name" value="HATPase"/>
    <property type="match status" value="1"/>
</dbReference>
<dbReference type="FunFam" id="1.10.287.130:FF:000001">
    <property type="entry name" value="Two-component sensor histidine kinase"/>
    <property type="match status" value="1"/>
</dbReference>
<dbReference type="InterPro" id="IPR003661">
    <property type="entry name" value="HisK_dim/P_dom"/>
</dbReference>
<sequence>MLAQHPFTSKINLIRTRLTLWIIGILAIGFLLLVLITFLIAHSLLVRLTIERLQQNVTSLSDAFGQENPGTNLTLVHNQLDAFSTSKSYLQYQNLQGRPIASSKNMGKLILPLAQLKSAIQANRVIQDVPFNKSSFMMYGHVVVVKGKVQGYILSAYNITDNNAIDLLLTLQYSGIVIILTLAAISVWLLVRHIMLRPLEHLANAASQIAMTRDHSLRLHIGKRPDEINRLAQNINSMLYSLEDAYQQMQHINDLQRSFLADVSHELRTPLTIMLSSLDLMKKEQGRDPEFQANALENIHSETERMARMVTRLLMLARTDAGASFAREPLLIVDIINEACRQSSPSSRTIQLECQGFEIIEDAVVAGNADYLKQVFLILLENAYKYTLDDGKVTVIAAIQRQQVAISISDTGIGIPSDDLASLFERFYRAKNARTQPGMGLGLSIAKSIIEQHNGTIRVESILTQGSCFTISLPLLNE</sequence>
<evidence type="ECO:0000313" key="14">
    <source>
        <dbReference type="EMBL" id="GCF09800.1"/>
    </source>
</evidence>
<evidence type="ECO:0000256" key="7">
    <source>
        <dbReference type="ARBA" id="ARBA00022777"/>
    </source>
</evidence>
<dbReference type="InterPro" id="IPR003660">
    <property type="entry name" value="HAMP_dom"/>
</dbReference>
<dbReference type="InterPro" id="IPR036097">
    <property type="entry name" value="HisK_dim/P_sf"/>
</dbReference>
<dbReference type="FunFam" id="3.30.565.10:FF:000006">
    <property type="entry name" value="Sensor histidine kinase WalK"/>
    <property type="match status" value="1"/>
</dbReference>
<accession>A0A5A5TE26</accession>
<keyword evidence="9" id="KW-0902">Two-component regulatory system</keyword>
<dbReference type="InterPro" id="IPR036890">
    <property type="entry name" value="HATPase_C_sf"/>
</dbReference>
<dbReference type="InterPro" id="IPR003594">
    <property type="entry name" value="HATPase_dom"/>
</dbReference>
<feature type="transmembrane region" description="Helical" evidence="11">
    <location>
        <begin position="171"/>
        <end position="191"/>
    </location>
</feature>
<keyword evidence="8 11" id="KW-1133">Transmembrane helix</keyword>
<name>A0A5A5TE26_9CHLR</name>
<organism evidence="14 15">
    <name type="scientific">Dictyobacter arantiisoli</name>
    <dbReference type="NCBI Taxonomy" id="2014874"/>
    <lineage>
        <taxon>Bacteria</taxon>
        <taxon>Bacillati</taxon>
        <taxon>Chloroflexota</taxon>
        <taxon>Ktedonobacteria</taxon>
        <taxon>Ktedonobacterales</taxon>
        <taxon>Dictyobacteraceae</taxon>
        <taxon>Dictyobacter</taxon>
    </lineage>
</organism>
<dbReference type="PROSITE" id="PS50109">
    <property type="entry name" value="HIS_KIN"/>
    <property type="match status" value="1"/>
</dbReference>
<dbReference type="SMART" id="SM00304">
    <property type="entry name" value="HAMP"/>
    <property type="match status" value="1"/>
</dbReference>
<dbReference type="SUPFAM" id="SSF158472">
    <property type="entry name" value="HAMP domain-like"/>
    <property type="match status" value="1"/>
</dbReference>
<dbReference type="SMART" id="SM00388">
    <property type="entry name" value="HisKA"/>
    <property type="match status" value="1"/>
</dbReference>
<dbReference type="SUPFAM" id="SSF55874">
    <property type="entry name" value="ATPase domain of HSP90 chaperone/DNA topoisomerase II/histidine kinase"/>
    <property type="match status" value="1"/>
</dbReference>
<feature type="domain" description="Histidine kinase" evidence="12">
    <location>
        <begin position="262"/>
        <end position="477"/>
    </location>
</feature>
<dbReference type="GO" id="GO:0005886">
    <property type="term" value="C:plasma membrane"/>
    <property type="evidence" value="ECO:0007669"/>
    <property type="project" value="TreeGrafter"/>
</dbReference>
<dbReference type="PANTHER" id="PTHR45436:SF5">
    <property type="entry name" value="SENSOR HISTIDINE KINASE TRCS"/>
    <property type="match status" value="1"/>
</dbReference>
<keyword evidence="15" id="KW-1185">Reference proteome</keyword>
<gene>
    <name evidence="14" type="ORF">KDI_33640</name>
</gene>
<feature type="domain" description="HAMP" evidence="13">
    <location>
        <begin position="193"/>
        <end position="247"/>
    </location>
</feature>
<keyword evidence="10 11" id="KW-0472">Membrane</keyword>
<evidence type="ECO:0000259" key="13">
    <source>
        <dbReference type="PROSITE" id="PS50885"/>
    </source>
</evidence>
<evidence type="ECO:0000256" key="3">
    <source>
        <dbReference type="ARBA" id="ARBA00012438"/>
    </source>
</evidence>
<proteinExistence type="predicted"/>
<dbReference type="AlphaFoldDB" id="A0A5A5TE26"/>
<dbReference type="Gene3D" id="3.30.565.10">
    <property type="entry name" value="Histidine kinase-like ATPase, C-terminal domain"/>
    <property type="match status" value="1"/>
</dbReference>
<dbReference type="SMART" id="SM00387">
    <property type="entry name" value="HATPase_c"/>
    <property type="match status" value="1"/>
</dbReference>